<dbReference type="SMART" id="SM00220">
    <property type="entry name" value="S_TKc"/>
    <property type="match status" value="2"/>
</dbReference>
<feature type="domain" description="Protein kinase" evidence="17">
    <location>
        <begin position="418"/>
        <end position="621"/>
    </location>
</feature>
<dbReference type="SUPFAM" id="SSF56112">
    <property type="entry name" value="Protein kinase-like (PK-like)"/>
    <property type="match status" value="2"/>
</dbReference>
<comment type="similarity">
    <text evidence="2">Belongs to the protein kinase superfamily. AGC Ser/Thr protein kinase family. S6 kinase subfamily.</text>
</comment>
<keyword evidence="5" id="KW-0597">Phosphoprotein</keyword>
<comment type="catalytic activity">
    <reaction evidence="11">
        <text>L-threonyl-[protein] + ATP = O-phospho-L-threonyl-[protein] + ADP + H(+)</text>
        <dbReference type="Rhea" id="RHEA:46608"/>
        <dbReference type="Rhea" id="RHEA-COMP:11060"/>
        <dbReference type="Rhea" id="RHEA-COMP:11605"/>
        <dbReference type="ChEBI" id="CHEBI:15378"/>
        <dbReference type="ChEBI" id="CHEBI:30013"/>
        <dbReference type="ChEBI" id="CHEBI:30616"/>
        <dbReference type="ChEBI" id="CHEBI:61977"/>
        <dbReference type="ChEBI" id="CHEBI:456216"/>
        <dbReference type="EC" id="2.7.11.1"/>
    </reaction>
</comment>
<dbReference type="Gene3D" id="1.10.510.10">
    <property type="entry name" value="Transferase(Phosphotransferase) domain 1"/>
    <property type="match status" value="3"/>
</dbReference>
<comment type="cofactor">
    <cofactor evidence="1">
        <name>Mg(2+)</name>
        <dbReference type="ChEBI" id="CHEBI:18420"/>
    </cofactor>
</comment>
<feature type="binding site" evidence="15 16">
    <location>
        <position position="97"/>
    </location>
    <ligand>
        <name>ATP</name>
        <dbReference type="ChEBI" id="CHEBI:30616"/>
    </ligand>
</feature>
<evidence type="ECO:0000256" key="12">
    <source>
        <dbReference type="ARBA" id="ARBA00048679"/>
    </source>
</evidence>
<dbReference type="InterPro" id="IPR017441">
    <property type="entry name" value="Protein_kinase_ATP_BS"/>
</dbReference>
<name>A0A8C5LVV8_9ANUR</name>
<dbReference type="AlphaFoldDB" id="A0A8C5LVV8"/>
<sequence>MPLAQLADPWQKLSVQKVGSENGQQFVDESMCEDDGDNNDDSNINEIAITHLVKEGCEKADPSQFELLKVLGQGSFGKVFLVRKISGSDAGQLYAMKVLKKATLKVRDRVRTKMERDILVEVNHPFIVKLHYAFQTEGKLYLILDFLRGGDLFTRLSKEVMFTEEDVKYYLAELALALDHLHTLGIIYRDLKPENILLDEEGHIKLTDFGLSKESIDHEKKAYSFCGTVEYMAPEVVNRRGHTQSADWWSFGVLMFEMLTGTLPFQGKDRKETMTMILKAKLGMPQFLTPEAQSLLRMLFKRNPTNRLGAGPDGVEEIKRHPFFSTIDWNKLYRREIQPPFKPATGGPEDTFYFDPEFTAKTPKDSPGIPASANAHQLFRGFSFVAITSEEENPSIQTVGVHGIVPLHRNSIQFTDGYDLKEDIGVGSYSICKRCIHKGTNMEYAVKIIDKSKRDPTEEIEILLRYGQHPNIITLKDVYDDGKYVYLVTELMKGGELLDKILRQKFFSEREASAVLHTITRTVEYLHSQWVLKRQGYDAACDIWSLGVLLYTMLTGYTPFANGPDDTPEEILARIGSGKFSLSGGYWNSVSDIAKDLVSKMLHVDPHQRLTAAQVLKHPWIVHCDQLPQFQLNRQDAPHLVKGAMAATYSALNLNPLSPVLEPVGRSTLAQRRGIKKITSTAL</sequence>
<proteinExistence type="inferred from homology"/>
<protein>
    <recommendedName>
        <fullName evidence="3">non-specific serine/threonine protein kinase</fullName>
        <ecNumber evidence="3">2.7.11.1</ecNumber>
    </recommendedName>
    <alternativeName>
        <fullName evidence="14">p90-RSK</fullName>
    </alternativeName>
</protein>
<dbReference type="OrthoDB" id="63267at2759"/>
<dbReference type="FunFam" id="3.30.200.20:FF:000121">
    <property type="entry name" value="Ribosomal protein S6 kinase"/>
    <property type="match status" value="1"/>
</dbReference>
<dbReference type="InterPro" id="IPR008271">
    <property type="entry name" value="Ser/Thr_kinase_AS"/>
</dbReference>
<dbReference type="GO" id="GO:0005524">
    <property type="term" value="F:ATP binding"/>
    <property type="evidence" value="ECO:0007669"/>
    <property type="project" value="UniProtKB-UniRule"/>
</dbReference>
<dbReference type="FunFam" id="3.30.200.20:FF:000013">
    <property type="entry name" value="Ribosomal protein S6 kinase"/>
    <property type="match status" value="1"/>
</dbReference>
<dbReference type="PIRSF" id="PIRSF000606">
    <property type="entry name" value="Ribsml_S6_kin_2"/>
    <property type="match status" value="1"/>
</dbReference>
<feature type="binding site" evidence="15">
    <location>
        <begin position="424"/>
        <end position="432"/>
    </location>
    <ligand>
        <name>ATP</name>
        <dbReference type="ChEBI" id="CHEBI:30616"/>
    </ligand>
</feature>
<evidence type="ECO:0000256" key="9">
    <source>
        <dbReference type="ARBA" id="ARBA00022777"/>
    </source>
</evidence>
<evidence type="ECO:0000256" key="6">
    <source>
        <dbReference type="ARBA" id="ARBA00022679"/>
    </source>
</evidence>
<keyword evidence="4" id="KW-0723">Serine/threonine-protein kinase</keyword>
<dbReference type="InterPro" id="IPR000719">
    <property type="entry name" value="Prot_kinase_dom"/>
</dbReference>
<dbReference type="GO" id="GO:0000287">
    <property type="term" value="F:magnesium ion binding"/>
    <property type="evidence" value="ECO:0007669"/>
    <property type="project" value="InterPro"/>
</dbReference>
<dbReference type="Pfam" id="PF00069">
    <property type="entry name" value="Pkinase"/>
    <property type="match status" value="2"/>
</dbReference>
<dbReference type="Pfam" id="PF00433">
    <property type="entry name" value="Pkinase_C"/>
    <property type="match status" value="1"/>
</dbReference>
<evidence type="ECO:0000256" key="16">
    <source>
        <dbReference type="PROSITE-ProRule" id="PRU10141"/>
    </source>
</evidence>
<evidence type="ECO:0000259" key="18">
    <source>
        <dbReference type="PROSITE" id="PS51285"/>
    </source>
</evidence>
<evidence type="ECO:0000256" key="3">
    <source>
        <dbReference type="ARBA" id="ARBA00012513"/>
    </source>
</evidence>
<feature type="domain" description="AGC-kinase C-terminal" evidence="18">
    <location>
        <begin position="325"/>
        <end position="394"/>
    </location>
</feature>
<accession>A0A8C5LVV8</accession>
<evidence type="ECO:0000256" key="5">
    <source>
        <dbReference type="ARBA" id="ARBA00022553"/>
    </source>
</evidence>
<evidence type="ECO:0000256" key="7">
    <source>
        <dbReference type="ARBA" id="ARBA00022737"/>
    </source>
</evidence>
<keyword evidence="6" id="KW-0808">Transferase</keyword>
<evidence type="ECO:0000256" key="2">
    <source>
        <dbReference type="ARBA" id="ARBA00009804"/>
    </source>
</evidence>
<dbReference type="InterPro" id="IPR011009">
    <property type="entry name" value="Kinase-like_dom_sf"/>
</dbReference>
<keyword evidence="8 15" id="KW-0547">Nucleotide-binding</keyword>
<dbReference type="PROSITE" id="PS00108">
    <property type="entry name" value="PROTEIN_KINASE_ST"/>
    <property type="match status" value="1"/>
</dbReference>
<evidence type="ECO:0000256" key="10">
    <source>
        <dbReference type="ARBA" id="ARBA00022840"/>
    </source>
</evidence>
<reference evidence="19" key="1">
    <citation type="submission" date="2025-08" db="UniProtKB">
        <authorList>
            <consortium name="Ensembl"/>
        </authorList>
    </citation>
    <scope>IDENTIFICATION</scope>
</reference>
<evidence type="ECO:0000313" key="20">
    <source>
        <dbReference type="Proteomes" id="UP000694569"/>
    </source>
</evidence>
<dbReference type="Ensembl" id="ENSLLET00000004174.1">
    <property type="protein sequence ID" value="ENSLLEP00000003986.1"/>
    <property type="gene ID" value="ENSLLEG00000001162.1"/>
</dbReference>
<evidence type="ECO:0000259" key="17">
    <source>
        <dbReference type="PROSITE" id="PS50011"/>
    </source>
</evidence>
<keyword evidence="20" id="KW-1185">Reference proteome</keyword>
<dbReference type="PROSITE" id="PS51285">
    <property type="entry name" value="AGC_KINASE_CTER"/>
    <property type="match status" value="1"/>
</dbReference>
<dbReference type="SMART" id="SM00133">
    <property type="entry name" value="S_TK_X"/>
    <property type="match status" value="1"/>
</dbReference>
<dbReference type="PANTHER" id="PTHR24351">
    <property type="entry name" value="RIBOSOMAL PROTEIN S6 KINASE"/>
    <property type="match status" value="1"/>
</dbReference>
<dbReference type="InterPro" id="IPR041906">
    <property type="entry name" value="RSK_N"/>
</dbReference>
<dbReference type="GeneTree" id="ENSGT00940000159370"/>
<evidence type="ECO:0000256" key="4">
    <source>
        <dbReference type="ARBA" id="ARBA00022527"/>
    </source>
</evidence>
<dbReference type="GO" id="GO:0004674">
    <property type="term" value="F:protein serine/threonine kinase activity"/>
    <property type="evidence" value="ECO:0007669"/>
    <property type="project" value="UniProtKB-KW"/>
</dbReference>
<feature type="binding site" evidence="15">
    <location>
        <begin position="71"/>
        <end position="79"/>
    </location>
    <ligand>
        <name>ATP</name>
        <dbReference type="ChEBI" id="CHEBI:30616"/>
    </ligand>
</feature>
<gene>
    <name evidence="19" type="primary">RPS6KA3</name>
</gene>
<dbReference type="EC" id="2.7.11.1" evidence="3"/>
<evidence type="ECO:0000256" key="8">
    <source>
        <dbReference type="ARBA" id="ARBA00022741"/>
    </source>
</evidence>
<dbReference type="PROSITE" id="PS50011">
    <property type="entry name" value="PROTEIN_KINASE_DOM"/>
    <property type="match status" value="2"/>
</dbReference>
<feature type="domain" description="Protein kinase" evidence="17">
    <location>
        <begin position="65"/>
        <end position="324"/>
    </location>
</feature>
<comment type="function">
    <text evidence="13">Serine/threonine kinase that may play a role in mediating the growth-factor and stress induced activation of transcription.</text>
</comment>
<evidence type="ECO:0000256" key="11">
    <source>
        <dbReference type="ARBA" id="ARBA00047899"/>
    </source>
</evidence>
<evidence type="ECO:0000256" key="1">
    <source>
        <dbReference type="ARBA" id="ARBA00001946"/>
    </source>
</evidence>
<organism evidence="19 20">
    <name type="scientific">Leptobrachium leishanense</name>
    <name type="common">Leishan spiny toad</name>
    <dbReference type="NCBI Taxonomy" id="445787"/>
    <lineage>
        <taxon>Eukaryota</taxon>
        <taxon>Metazoa</taxon>
        <taxon>Chordata</taxon>
        <taxon>Craniata</taxon>
        <taxon>Vertebrata</taxon>
        <taxon>Euteleostomi</taxon>
        <taxon>Amphibia</taxon>
        <taxon>Batrachia</taxon>
        <taxon>Anura</taxon>
        <taxon>Pelobatoidea</taxon>
        <taxon>Megophryidae</taxon>
        <taxon>Leptobrachium</taxon>
    </lineage>
</organism>
<dbReference type="InterPro" id="IPR017892">
    <property type="entry name" value="Pkinase_C"/>
</dbReference>
<feature type="binding site" evidence="15 16">
    <location>
        <position position="447"/>
    </location>
    <ligand>
        <name>ATP</name>
        <dbReference type="ChEBI" id="CHEBI:30616"/>
    </ligand>
</feature>
<dbReference type="InterPro" id="IPR016239">
    <property type="entry name" value="Ribosomal_S6_kinase_II"/>
</dbReference>
<reference evidence="19" key="2">
    <citation type="submission" date="2025-09" db="UniProtKB">
        <authorList>
            <consortium name="Ensembl"/>
        </authorList>
    </citation>
    <scope>IDENTIFICATION</scope>
</reference>
<dbReference type="FunFam" id="1.10.510.10:FF:000010">
    <property type="entry name" value="Ribosomal protein S6 kinase"/>
    <property type="match status" value="1"/>
</dbReference>
<evidence type="ECO:0000313" key="19">
    <source>
        <dbReference type="Ensembl" id="ENSLLEP00000003986.1"/>
    </source>
</evidence>
<comment type="catalytic activity">
    <reaction evidence="12">
        <text>L-seryl-[protein] + ATP = O-phospho-L-seryl-[protein] + ADP + H(+)</text>
        <dbReference type="Rhea" id="RHEA:17989"/>
        <dbReference type="Rhea" id="RHEA-COMP:9863"/>
        <dbReference type="Rhea" id="RHEA-COMP:11604"/>
        <dbReference type="ChEBI" id="CHEBI:15378"/>
        <dbReference type="ChEBI" id="CHEBI:29999"/>
        <dbReference type="ChEBI" id="CHEBI:30616"/>
        <dbReference type="ChEBI" id="CHEBI:83421"/>
        <dbReference type="ChEBI" id="CHEBI:456216"/>
        <dbReference type="EC" id="2.7.11.1"/>
    </reaction>
</comment>
<keyword evidence="7" id="KW-0677">Repeat</keyword>
<evidence type="ECO:0000256" key="14">
    <source>
        <dbReference type="ARBA" id="ARBA00083378"/>
    </source>
</evidence>
<keyword evidence="9" id="KW-0418">Kinase</keyword>
<dbReference type="PROSITE" id="PS00107">
    <property type="entry name" value="PROTEIN_KINASE_ATP"/>
    <property type="match status" value="2"/>
</dbReference>
<evidence type="ECO:0000256" key="13">
    <source>
        <dbReference type="ARBA" id="ARBA00053334"/>
    </source>
</evidence>
<dbReference type="Gene3D" id="3.30.200.20">
    <property type="entry name" value="Phosphorylase Kinase, domain 1"/>
    <property type="match status" value="2"/>
</dbReference>
<dbReference type="GO" id="GO:0035556">
    <property type="term" value="P:intracellular signal transduction"/>
    <property type="evidence" value="ECO:0007669"/>
    <property type="project" value="InterPro"/>
</dbReference>
<dbReference type="Proteomes" id="UP000694569">
    <property type="component" value="Unplaced"/>
</dbReference>
<keyword evidence="10 15" id="KW-0067">ATP-binding</keyword>
<evidence type="ECO:0000256" key="15">
    <source>
        <dbReference type="PIRSR" id="PIRSR000606-51"/>
    </source>
</evidence>
<dbReference type="InterPro" id="IPR000961">
    <property type="entry name" value="AGC-kinase_C"/>
</dbReference>
<dbReference type="CDD" id="cd05582">
    <property type="entry name" value="STKc_RSK_N"/>
    <property type="match status" value="1"/>
</dbReference>